<evidence type="ECO:0000313" key="2">
    <source>
        <dbReference type="EMBL" id="KAL1609921.1"/>
    </source>
</evidence>
<sequence length="173" mass="19145">MKAIFAPVLFLLAGLTAANFDLYQVDENNAWDGSGVSGQWMIFEAEPDCDQALGKRDAFRVLAQDDVSDGSGVVCEPVNQCYYYGNPSEINRIEMNFNNDDPAKFHWTIYKDRNFDMIGLDGNVYGTCIVFPGDDFSCSEGTYSNGGKRMFRCLTPLTTQDIIAGNGGRMVGR</sequence>
<keyword evidence="1" id="KW-0732">Signal</keyword>
<evidence type="ECO:0000256" key="1">
    <source>
        <dbReference type="SAM" id="SignalP"/>
    </source>
</evidence>
<feature type="signal peptide" evidence="1">
    <location>
        <begin position="1"/>
        <end position="18"/>
    </location>
</feature>
<comment type="caution">
    <text evidence="2">The sequence shown here is derived from an EMBL/GenBank/DDBJ whole genome shotgun (WGS) entry which is preliminary data.</text>
</comment>
<dbReference type="Proteomes" id="UP001521785">
    <property type="component" value="Unassembled WGS sequence"/>
</dbReference>
<dbReference type="EMBL" id="JAKJXO020000002">
    <property type="protein sequence ID" value="KAL1609921.1"/>
    <property type="molecule type" value="Genomic_DNA"/>
</dbReference>
<gene>
    <name evidence="2" type="ORF">SLS60_001586</name>
</gene>
<accession>A0ABR3RZS2</accession>
<evidence type="ECO:0000313" key="3">
    <source>
        <dbReference type="Proteomes" id="UP001521785"/>
    </source>
</evidence>
<proteinExistence type="predicted"/>
<keyword evidence="3" id="KW-1185">Reference proteome</keyword>
<reference evidence="2 3" key="1">
    <citation type="submission" date="2024-02" db="EMBL/GenBank/DDBJ databases">
        <title>De novo assembly and annotation of 12 fungi associated with fruit tree decline syndrome in Ontario, Canada.</title>
        <authorList>
            <person name="Sulman M."/>
            <person name="Ellouze W."/>
            <person name="Ilyukhin E."/>
        </authorList>
    </citation>
    <scope>NUCLEOTIDE SEQUENCE [LARGE SCALE GENOMIC DNA]</scope>
    <source>
        <strain evidence="2 3">M42-189</strain>
    </source>
</reference>
<protein>
    <submittedName>
        <fullName evidence="2">Uncharacterized protein</fullName>
    </submittedName>
</protein>
<organism evidence="2 3">
    <name type="scientific">Paraconiothyrium brasiliense</name>
    <dbReference type="NCBI Taxonomy" id="300254"/>
    <lineage>
        <taxon>Eukaryota</taxon>
        <taxon>Fungi</taxon>
        <taxon>Dikarya</taxon>
        <taxon>Ascomycota</taxon>
        <taxon>Pezizomycotina</taxon>
        <taxon>Dothideomycetes</taxon>
        <taxon>Pleosporomycetidae</taxon>
        <taxon>Pleosporales</taxon>
        <taxon>Massarineae</taxon>
        <taxon>Didymosphaeriaceae</taxon>
        <taxon>Paraconiothyrium</taxon>
    </lineage>
</organism>
<feature type="chain" id="PRO_5047404485" evidence="1">
    <location>
        <begin position="19"/>
        <end position="173"/>
    </location>
</feature>
<name>A0ABR3RZS2_9PLEO</name>